<feature type="compositionally biased region" description="Gly residues" evidence="1">
    <location>
        <begin position="273"/>
        <end position="298"/>
    </location>
</feature>
<comment type="caution">
    <text evidence="2">The sequence shown here is derived from an EMBL/GenBank/DDBJ whole genome shotgun (WGS) entry which is preliminary data.</text>
</comment>
<organism evidence="2 3">
    <name type="scientific">Edaphochlamys debaryana</name>
    <dbReference type="NCBI Taxonomy" id="47281"/>
    <lineage>
        <taxon>Eukaryota</taxon>
        <taxon>Viridiplantae</taxon>
        <taxon>Chlorophyta</taxon>
        <taxon>core chlorophytes</taxon>
        <taxon>Chlorophyceae</taxon>
        <taxon>CS clade</taxon>
        <taxon>Chlamydomonadales</taxon>
        <taxon>Chlamydomonadales incertae sedis</taxon>
        <taxon>Edaphochlamys</taxon>
    </lineage>
</organism>
<sequence length="319" mass="32720">MEPILDALTRAPAAQLFELDPPRYTSSFGKKTEAIFKNNVPPAPMLLSPDNGLILYERVISTRAEHQLLDKLTKPKFYHHIPTARKKENWKGGQAHASSFVYPSSLTHATPPSAANGAASPGPASRPISASADPHPPPRRPTSGRIQPLVGPPAEETEDERLARVHGEGAGAGAVAAAAAAATAAGALPGVGEGRGRGLQQRTRSASPGRPGGGGGGAGPGPGSESAQRLVRRKPLYPEQGPLKDYFSKERASVTATNVFTWGNRYKIGDSGTGAGRITGAGGGGGGGSAGRGRGGGSASDPVAFSSYMPASHKPPLRL</sequence>
<reference evidence="2" key="1">
    <citation type="journal article" date="2020" name="bioRxiv">
        <title>Comparative genomics of Chlamydomonas.</title>
        <authorList>
            <person name="Craig R.J."/>
            <person name="Hasan A.R."/>
            <person name="Ness R.W."/>
            <person name="Keightley P.D."/>
        </authorList>
    </citation>
    <scope>NUCLEOTIDE SEQUENCE</scope>
    <source>
        <strain evidence="2">CCAP 11/70</strain>
    </source>
</reference>
<feature type="compositionally biased region" description="Gly residues" evidence="1">
    <location>
        <begin position="210"/>
        <end position="222"/>
    </location>
</feature>
<dbReference type="Proteomes" id="UP000612055">
    <property type="component" value="Unassembled WGS sequence"/>
</dbReference>
<gene>
    <name evidence="2" type="ORF">HYH03_015200</name>
</gene>
<feature type="region of interest" description="Disordered" evidence="1">
    <location>
        <begin position="111"/>
        <end position="159"/>
    </location>
</feature>
<evidence type="ECO:0000256" key="1">
    <source>
        <dbReference type="SAM" id="MobiDB-lite"/>
    </source>
</evidence>
<dbReference type="EMBL" id="JAEHOE010000117">
    <property type="protein sequence ID" value="KAG2486105.1"/>
    <property type="molecule type" value="Genomic_DNA"/>
</dbReference>
<evidence type="ECO:0000313" key="2">
    <source>
        <dbReference type="EMBL" id="KAG2486105.1"/>
    </source>
</evidence>
<accession>A0A835XMD6</accession>
<feature type="compositionally biased region" description="Low complexity" evidence="1">
    <location>
        <begin position="111"/>
        <end position="132"/>
    </location>
</feature>
<feature type="region of interest" description="Disordered" evidence="1">
    <location>
        <begin position="273"/>
        <end position="319"/>
    </location>
</feature>
<protein>
    <submittedName>
        <fullName evidence="2">Uncharacterized protein</fullName>
    </submittedName>
</protein>
<dbReference type="AlphaFoldDB" id="A0A835XMD6"/>
<proteinExistence type="predicted"/>
<evidence type="ECO:0000313" key="3">
    <source>
        <dbReference type="Proteomes" id="UP000612055"/>
    </source>
</evidence>
<feature type="region of interest" description="Disordered" evidence="1">
    <location>
        <begin position="188"/>
        <end position="229"/>
    </location>
</feature>
<keyword evidence="3" id="KW-1185">Reference proteome</keyword>
<name>A0A835XMD6_9CHLO</name>
<dbReference type="OrthoDB" id="534913at2759"/>